<dbReference type="PANTHER" id="PTHR11138">
    <property type="entry name" value="METHIONYL-TRNA FORMYLTRANSFERASE"/>
    <property type="match status" value="1"/>
</dbReference>
<evidence type="ECO:0000256" key="5">
    <source>
        <dbReference type="HAMAP-Rule" id="MF_00182"/>
    </source>
</evidence>
<sequence>MKIVFFGNTEFSKHILISLVSQGFDLVGVVANPDKARHRSSKLQPSCVKQWVLDQGLDVPIFQPEKLGVGDFKEKVKSLGADVFVVVAYGKILPQSVLDIPLLDCINVHASLLPQYRGASPIEAALIHGDGETGVSIMRMVKAMDAGPVFAMKRVEIKPRMDKEALVTCLKEAGSTALVEVLGQIEAKTIFPKEQDETSATYVKKIVPEDLKICWKENAQTIFNKVRAYAPKPGAWMEVDFSGEVKRVKILACEVLEAEGLPGKNVVFSKHAWVIGTGEGSIGVLKLQVQGKKALDIKVFLLGCQREIITL</sequence>
<dbReference type="Pfam" id="PF00551">
    <property type="entry name" value="Formyl_trans_N"/>
    <property type="match status" value="1"/>
</dbReference>
<dbReference type="CDD" id="cd08646">
    <property type="entry name" value="FMT_core_Met-tRNA-FMT_N"/>
    <property type="match status" value="1"/>
</dbReference>
<dbReference type="InterPro" id="IPR036477">
    <property type="entry name" value="Formyl_transf_N_sf"/>
</dbReference>
<comment type="function">
    <text evidence="5">Attaches a formyl group to the free amino group of methionyl-tRNA(fMet). The formyl group appears to play a dual role in the initiator identity of N-formylmethionyl-tRNA by promoting its recognition by IF2 and preventing the misappropriation of this tRNA by the elongation apparatus.</text>
</comment>
<keyword evidence="4 5" id="KW-0648">Protein biosynthesis</keyword>
<evidence type="ECO:0000259" key="6">
    <source>
        <dbReference type="Pfam" id="PF00551"/>
    </source>
</evidence>
<protein>
    <recommendedName>
        <fullName evidence="2 5">Methionyl-tRNA formyltransferase</fullName>
        <ecNumber evidence="2 5">2.1.2.9</ecNumber>
    </recommendedName>
</protein>
<comment type="catalytic activity">
    <reaction evidence="5">
        <text>L-methionyl-tRNA(fMet) + (6R)-10-formyltetrahydrofolate = N-formyl-L-methionyl-tRNA(fMet) + (6S)-5,6,7,8-tetrahydrofolate + H(+)</text>
        <dbReference type="Rhea" id="RHEA:24380"/>
        <dbReference type="Rhea" id="RHEA-COMP:9952"/>
        <dbReference type="Rhea" id="RHEA-COMP:9953"/>
        <dbReference type="ChEBI" id="CHEBI:15378"/>
        <dbReference type="ChEBI" id="CHEBI:57453"/>
        <dbReference type="ChEBI" id="CHEBI:78530"/>
        <dbReference type="ChEBI" id="CHEBI:78844"/>
        <dbReference type="ChEBI" id="CHEBI:195366"/>
        <dbReference type="EC" id="2.1.2.9"/>
    </reaction>
</comment>
<dbReference type="CDD" id="cd08704">
    <property type="entry name" value="Met_tRNA_FMT_C"/>
    <property type="match status" value="1"/>
</dbReference>
<dbReference type="InterPro" id="IPR005793">
    <property type="entry name" value="Formyl_trans_C"/>
</dbReference>
<feature type="binding site" evidence="5">
    <location>
        <begin position="111"/>
        <end position="114"/>
    </location>
    <ligand>
        <name>(6S)-5,6,7,8-tetrahydrofolate</name>
        <dbReference type="ChEBI" id="CHEBI:57453"/>
    </ligand>
</feature>
<dbReference type="EMBL" id="NVUK01000006">
    <property type="protein sequence ID" value="PCI78380.1"/>
    <property type="molecule type" value="Genomic_DNA"/>
</dbReference>
<evidence type="ECO:0000256" key="2">
    <source>
        <dbReference type="ARBA" id="ARBA00012261"/>
    </source>
</evidence>
<comment type="caution">
    <text evidence="8">The sequence shown here is derived from an EMBL/GenBank/DDBJ whole genome shotgun (WGS) entry which is preliminary data.</text>
</comment>
<evidence type="ECO:0000313" key="8">
    <source>
        <dbReference type="EMBL" id="PCI78380.1"/>
    </source>
</evidence>
<comment type="similarity">
    <text evidence="1 5">Belongs to the Fmt family.</text>
</comment>
<dbReference type="InterPro" id="IPR005794">
    <property type="entry name" value="Fmt"/>
</dbReference>
<reference evidence="9" key="1">
    <citation type="submission" date="2017-08" db="EMBL/GenBank/DDBJ databases">
        <title>A dynamic microbial community with high functional redundancy inhabits the cold, oxic subseafloor aquifer.</title>
        <authorList>
            <person name="Tully B.J."/>
            <person name="Wheat C.G."/>
            <person name="Glazer B.T."/>
            <person name="Huber J.A."/>
        </authorList>
    </citation>
    <scope>NUCLEOTIDE SEQUENCE [LARGE SCALE GENOMIC DNA]</scope>
</reference>
<dbReference type="SUPFAM" id="SSF53328">
    <property type="entry name" value="Formyltransferase"/>
    <property type="match status" value="1"/>
</dbReference>
<dbReference type="NCBIfam" id="TIGR00460">
    <property type="entry name" value="fmt"/>
    <property type="match status" value="1"/>
</dbReference>
<dbReference type="HAMAP" id="MF_00182">
    <property type="entry name" value="Formyl_trans"/>
    <property type="match status" value="1"/>
</dbReference>
<dbReference type="EC" id="2.1.2.9" evidence="2 5"/>
<dbReference type="GO" id="GO:0004479">
    <property type="term" value="F:methionyl-tRNA formyltransferase activity"/>
    <property type="evidence" value="ECO:0007669"/>
    <property type="project" value="UniProtKB-UniRule"/>
</dbReference>
<dbReference type="SUPFAM" id="SSF50486">
    <property type="entry name" value="FMT C-terminal domain-like"/>
    <property type="match status" value="1"/>
</dbReference>
<dbReference type="InterPro" id="IPR011034">
    <property type="entry name" value="Formyl_transferase-like_C_sf"/>
</dbReference>
<dbReference type="Proteomes" id="UP000218775">
    <property type="component" value="Unassembled WGS sequence"/>
</dbReference>
<name>A0A2A4X738_UNCAE</name>
<dbReference type="InterPro" id="IPR041711">
    <property type="entry name" value="Met-tRNA-FMT_N"/>
</dbReference>
<dbReference type="InterPro" id="IPR002376">
    <property type="entry name" value="Formyl_transf_N"/>
</dbReference>
<evidence type="ECO:0000256" key="4">
    <source>
        <dbReference type="ARBA" id="ARBA00022917"/>
    </source>
</evidence>
<dbReference type="Gene3D" id="3.40.50.12230">
    <property type="match status" value="1"/>
</dbReference>
<evidence type="ECO:0000256" key="1">
    <source>
        <dbReference type="ARBA" id="ARBA00010699"/>
    </source>
</evidence>
<gene>
    <name evidence="5" type="primary">fmt</name>
    <name evidence="8" type="ORF">COB21_00670</name>
</gene>
<accession>A0A2A4X738</accession>
<feature type="domain" description="Formyl transferase C-terminal" evidence="7">
    <location>
        <begin position="205"/>
        <end position="303"/>
    </location>
</feature>
<dbReference type="GO" id="GO:0005829">
    <property type="term" value="C:cytosol"/>
    <property type="evidence" value="ECO:0007669"/>
    <property type="project" value="TreeGrafter"/>
</dbReference>
<evidence type="ECO:0000259" key="7">
    <source>
        <dbReference type="Pfam" id="PF02911"/>
    </source>
</evidence>
<feature type="domain" description="Formyl transferase N-terminal" evidence="6">
    <location>
        <begin position="1"/>
        <end position="182"/>
    </location>
</feature>
<evidence type="ECO:0000256" key="3">
    <source>
        <dbReference type="ARBA" id="ARBA00022679"/>
    </source>
</evidence>
<dbReference type="PANTHER" id="PTHR11138:SF5">
    <property type="entry name" value="METHIONYL-TRNA FORMYLTRANSFERASE, MITOCHONDRIAL"/>
    <property type="match status" value="1"/>
</dbReference>
<keyword evidence="3 5" id="KW-0808">Transferase</keyword>
<dbReference type="InterPro" id="IPR044135">
    <property type="entry name" value="Met-tRNA-FMT_C"/>
</dbReference>
<proteinExistence type="inferred from homology"/>
<dbReference type="AlphaFoldDB" id="A0A2A4X738"/>
<dbReference type="Pfam" id="PF02911">
    <property type="entry name" value="Formyl_trans_C"/>
    <property type="match status" value="1"/>
</dbReference>
<evidence type="ECO:0000313" key="9">
    <source>
        <dbReference type="Proteomes" id="UP000218775"/>
    </source>
</evidence>
<organism evidence="8 9">
    <name type="scientific">Aerophobetes bacterium</name>
    <dbReference type="NCBI Taxonomy" id="2030807"/>
    <lineage>
        <taxon>Bacteria</taxon>
        <taxon>Candidatus Aerophobota</taxon>
    </lineage>
</organism>